<feature type="non-terminal residue" evidence="1">
    <location>
        <position position="1"/>
    </location>
</feature>
<comment type="caution">
    <text evidence="1">The sequence shown here is derived from an EMBL/GenBank/DDBJ whole genome shotgun (WGS) entry which is preliminary data.</text>
</comment>
<evidence type="ECO:0000313" key="2">
    <source>
        <dbReference type="Proteomes" id="UP001529510"/>
    </source>
</evidence>
<proteinExistence type="predicted"/>
<name>A0ABD0NKU9_CIRMR</name>
<organism evidence="1 2">
    <name type="scientific">Cirrhinus mrigala</name>
    <name type="common">Mrigala</name>
    <dbReference type="NCBI Taxonomy" id="683832"/>
    <lineage>
        <taxon>Eukaryota</taxon>
        <taxon>Metazoa</taxon>
        <taxon>Chordata</taxon>
        <taxon>Craniata</taxon>
        <taxon>Vertebrata</taxon>
        <taxon>Euteleostomi</taxon>
        <taxon>Actinopterygii</taxon>
        <taxon>Neopterygii</taxon>
        <taxon>Teleostei</taxon>
        <taxon>Ostariophysi</taxon>
        <taxon>Cypriniformes</taxon>
        <taxon>Cyprinidae</taxon>
        <taxon>Labeoninae</taxon>
        <taxon>Labeonini</taxon>
        <taxon>Cirrhinus</taxon>
    </lineage>
</organism>
<feature type="non-terminal residue" evidence="1">
    <location>
        <position position="66"/>
    </location>
</feature>
<reference evidence="1 2" key="1">
    <citation type="submission" date="2024-05" db="EMBL/GenBank/DDBJ databases">
        <title>Genome sequencing and assembly of Indian major carp, Cirrhinus mrigala (Hamilton, 1822).</title>
        <authorList>
            <person name="Mohindra V."/>
            <person name="Chowdhury L.M."/>
            <person name="Lal K."/>
            <person name="Jena J.K."/>
        </authorList>
    </citation>
    <scope>NUCLEOTIDE SEQUENCE [LARGE SCALE GENOMIC DNA]</scope>
    <source>
        <strain evidence="1">CM1030</strain>
        <tissue evidence="1">Blood</tissue>
    </source>
</reference>
<dbReference type="Proteomes" id="UP001529510">
    <property type="component" value="Unassembled WGS sequence"/>
</dbReference>
<evidence type="ECO:0000313" key="1">
    <source>
        <dbReference type="EMBL" id="KAL0161831.1"/>
    </source>
</evidence>
<dbReference type="AlphaFoldDB" id="A0ABD0NKU9"/>
<accession>A0ABD0NKU9</accession>
<gene>
    <name evidence="1" type="ORF">M9458_041227</name>
</gene>
<protein>
    <submittedName>
        <fullName evidence="1">Uncharacterized protein</fullName>
    </submittedName>
</protein>
<sequence>RKCKTQLLILVIHGGHILDSGGGDPGGKAGDAATLASVLERVARAHFQAAADSMVPCVLMPSLWSQ</sequence>
<dbReference type="EMBL" id="JAMKFB020000021">
    <property type="protein sequence ID" value="KAL0161831.1"/>
    <property type="molecule type" value="Genomic_DNA"/>
</dbReference>
<keyword evidence="2" id="KW-1185">Reference proteome</keyword>